<dbReference type="AlphaFoldDB" id="A0A258HFP1"/>
<organism evidence="2 3">
    <name type="scientific">Brevundimonas subvibrioides</name>
    <dbReference type="NCBI Taxonomy" id="74313"/>
    <lineage>
        <taxon>Bacteria</taxon>
        <taxon>Pseudomonadati</taxon>
        <taxon>Pseudomonadota</taxon>
        <taxon>Alphaproteobacteria</taxon>
        <taxon>Caulobacterales</taxon>
        <taxon>Caulobacteraceae</taxon>
        <taxon>Brevundimonas</taxon>
    </lineage>
</organism>
<name>A0A258HFP1_9CAUL</name>
<protein>
    <submittedName>
        <fullName evidence="2">Uncharacterized protein</fullName>
    </submittedName>
</protein>
<evidence type="ECO:0000256" key="1">
    <source>
        <dbReference type="SAM" id="MobiDB-lite"/>
    </source>
</evidence>
<evidence type="ECO:0000313" key="2">
    <source>
        <dbReference type="EMBL" id="OYX55736.1"/>
    </source>
</evidence>
<evidence type="ECO:0000313" key="3">
    <source>
        <dbReference type="Proteomes" id="UP000216147"/>
    </source>
</evidence>
<accession>A0A258HFP1</accession>
<dbReference type="Proteomes" id="UP000216147">
    <property type="component" value="Unassembled WGS sequence"/>
</dbReference>
<proteinExistence type="predicted"/>
<gene>
    <name evidence="2" type="ORF">B7Y86_12345</name>
</gene>
<reference evidence="2 3" key="1">
    <citation type="submission" date="2017-03" db="EMBL/GenBank/DDBJ databases">
        <title>Lifting the veil on microbial sulfur biogeochemistry in mining wastewaters.</title>
        <authorList>
            <person name="Kantor R.S."/>
            <person name="Colenbrander Nelson T."/>
            <person name="Marshall S."/>
            <person name="Bennett D."/>
            <person name="Apte S."/>
            <person name="Camacho D."/>
            <person name="Thomas B.C."/>
            <person name="Warren L.A."/>
            <person name="Banfield J.F."/>
        </authorList>
    </citation>
    <scope>NUCLEOTIDE SEQUENCE [LARGE SCALE GENOMIC DNA]</scope>
    <source>
        <strain evidence="2">32-68-21</strain>
    </source>
</reference>
<comment type="caution">
    <text evidence="2">The sequence shown here is derived from an EMBL/GenBank/DDBJ whole genome shotgun (WGS) entry which is preliminary data.</text>
</comment>
<feature type="region of interest" description="Disordered" evidence="1">
    <location>
        <begin position="1"/>
        <end position="21"/>
    </location>
</feature>
<dbReference type="EMBL" id="NCEQ01000012">
    <property type="protein sequence ID" value="OYX55736.1"/>
    <property type="molecule type" value="Genomic_DNA"/>
</dbReference>
<sequence length="64" mass="6803">MSNTPLVDPPITRKPLTPLAGDGCVRVVDPPEIAITMTPDAAEISGLRLIAEADEARRRVNPLA</sequence>